<gene>
    <name evidence="6" type="ORF">LUZ62_066874</name>
</gene>
<dbReference type="SUPFAM" id="SSF52058">
    <property type="entry name" value="L domain-like"/>
    <property type="match status" value="1"/>
</dbReference>
<dbReference type="InterPro" id="IPR002182">
    <property type="entry name" value="NB-ARC"/>
</dbReference>
<name>A0AAV8EN20_9POAL</name>
<comment type="caution">
    <text evidence="6">The sequence shown here is derived from an EMBL/GenBank/DDBJ whole genome shotgun (WGS) entry which is preliminary data.</text>
</comment>
<dbReference type="PANTHER" id="PTHR23155:SF1182">
    <property type="entry name" value="OS07G0186500 PROTEIN"/>
    <property type="match status" value="1"/>
</dbReference>
<dbReference type="InterPro" id="IPR027417">
    <property type="entry name" value="P-loop_NTPase"/>
</dbReference>
<evidence type="ECO:0000256" key="1">
    <source>
        <dbReference type="ARBA" id="ARBA00022737"/>
    </source>
</evidence>
<proteinExistence type="predicted"/>
<accession>A0AAV8EN20</accession>
<dbReference type="InterPro" id="IPR032675">
    <property type="entry name" value="LRR_dom_sf"/>
</dbReference>
<dbReference type="InterPro" id="IPR044974">
    <property type="entry name" value="Disease_R_plants"/>
</dbReference>
<dbReference type="SUPFAM" id="SSF52540">
    <property type="entry name" value="P-loop containing nucleoside triphosphate hydrolases"/>
    <property type="match status" value="1"/>
</dbReference>
<dbReference type="Pfam" id="PF00931">
    <property type="entry name" value="NB-ARC"/>
    <property type="match status" value="1"/>
</dbReference>
<dbReference type="Proteomes" id="UP001140206">
    <property type="component" value="Chromosome 3"/>
</dbReference>
<reference evidence="6" key="1">
    <citation type="submission" date="2022-08" db="EMBL/GenBank/DDBJ databases">
        <authorList>
            <person name="Marques A."/>
        </authorList>
    </citation>
    <scope>NUCLEOTIDE SEQUENCE</scope>
    <source>
        <strain evidence="6">RhyPub2mFocal</strain>
        <tissue evidence="6">Leaves</tissue>
    </source>
</reference>
<organism evidence="6 7">
    <name type="scientific">Rhynchospora pubera</name>
    <dbReference type="NCBI Taxonomy" id="906938"/>
    <lineage>
        <taxon>Eukaryota</taxon>
        <taxon>Viridiplantae</taxon>
        <taxon>Streptophyta</taxon>
        <taxon>Embryophyta</taxon>
        <taxon>Tracheophyta</taxon>
        <taxon>Spermatophyta</taxon>
        <taxon>Magnoliopsida</taxon>
        <taxon>Liliopsida</taxon>
        <taxon>Poales</taxon>
        <taxon>Cyperaceae</taxon>
        <taxon>Cyperoideae</taxon>
        <taxon>Rhynchosporeae</taxon>
        <taxon>Rhynchospora</taxon>
    </lineage>
</organism>
<dbReference type="AlphaFoldDB" id="A0AAV8EN20"/>
<sequence>MNDAILDIVLNKISRVPNPTTLNLFGREPILDEFERHLKIIENEFSKLKIQLHKGSIHVPDHESNKIRDVAYDVEDIIDEYSCFLGQAKDLSVNKRKNTIRKLKNRIVSVGNICLINPQSVQNEKLIQRGPEDQQKSMLTTWLKDPTPGRTIIPVWGTRSESKTKLVEEVCENSEIRNSFQLYAHVSVPDCVQNQSLLRQIADQLMGGSERIEDDDLLLKIQEILQHSKRYLIVLYDLNDREVWPILNFAFPQNKFANKVVITTHSQSIGSLATGNHVIKMHSFTDLPSYLRNCILYCGLFPKYYLIARKWITGLWIAEEFLEDVSYDDKTLEEVAEDYLRELIEYSQLKVVKKDIHGKVKHFIVQDYVALSASRVDNFGVILRGSDPVVLGPNICRLFIEKSNEQMQFDSTKMVRSFILFDEPSPSWIVDTLSNFESLQILCLRYTSIKVVPDAIYKLFRLRYLDLASTMVEEIKSLVQNLKLLQTLDLRDTLVRQLPKNVEKLINLQHLYAAHPSLRAITVEGNIGNLIFLQTLQKIKINHNWVKNLKSLRKLKNLFITDVKQNFVEKLLEYLSSMPNLNKLGIVMYTGEVLNMARITSTWNLEKLYLEGKLDESAIPTMCGQFRMLKEFGMVMSGLCNDPLPYVSNMSSLVKLEINRAYDGVQLVFGPDWFPNLKKLYLYEMPKLSLVVIDNGTMKNLQFLRLYFLTNLKNLPTGLINLEKLEDIILFQMPDEFIRHAQFARPVRITRLPQPVTRLLDEVSLMHSSFMIYILSNDKL</sequence>
<dbReference type="InterPro" id="IPR055414">
    <property type="entry name" value="LRR_R13L4/SHOC2-like"/>
</dbReference>
<evidence type="ECO:0000259" key="3">
    <source>
        <dbReference type="Pfam" id="PF00931"/>
    </source>
</evidence>
<feature type="domain" description="Disease resistance R13L4/SHOC-2-like LRR" evidence="5">
    <location>
        <begin position="415"/>
        <end position="730"/>
    </location>
</feature>
<dbReference type="InterPro" id="IPR036388">
    <property type="entry name" value="WH-like_DNA-bd_sf"/>
</dbReference>
<dbReference type="GO" id="GO:0043531">
    <property type="term" value="F:ADP binding"/>
    <property type="evidence" value="ECO:0007669"/>
    <property type="project" value="InterPro"/>
</dbReference>
<dbReference type="Gene3D" id="1.10.10.10">
    <property type="entry name" value="Winged helix-like DNA-binding domain superfamily/Winged helix DNA-binding domain"/>
    <property type="match status" value="1"/>
</dbReference>
<keyword evidence="1" id="KW-0677">Repeat</keyword>
<protein>
    <submittedName>
        <fullName evidence="6">Disease resistance protein RPM1</fullName>
    </submittedName>
</protein>
<keyword evidence="7" id="KW-1185">Reference proteome</keyword>
<dbReference type="PANTHER" id="PTHR23155">
    <property type="entry name" value="DISEASE RESISTANCE PROTEIN RP"/>
    <property type="match status" value="1"/>
</dbReference>
<dbReference type="Gene3D" id="3.80.10.10">
    <property type="entry name" value="Ribonuclease Inhibitor"/>
    <property type="match status" value="2"/>
</dbReference>
<evidence type="ECO:0000256" key="2">
    <source>
        <dbReference type="ARBA" id="ARBA00022821"/>
    </source>
</evidence>
<feature type="domain" description="Disease resistance protein winged helix" evidence="4">
    <location>
        <begin position="300"/>
        <end position="369"/>
    </location>
</feature>
<dbReference type="Pfam" id="PF23559">
    <property type="entry name" value="WHD_DRP"/>
    <property type="match status" value="1"/>
</dbReference>
<evidence type="ECO:0000313" key="6">
    <source>
        <dbReference type="EMBL" id="KAJ4782617.1"/>
    </source>
</evidence>
<evidence type="ECO:0000259" key="4">
    <source>
        <dbReference type="Pfam" id="PF23559"/>
    </source>
</evidence>
<dbReference type="InterPro" id="IPR058922">
    <property type="entry name" value="WHD_DRP"/>
</dbReference>
<evidence type="ECO:0000259" key="5">
    <source>
        <dbReference type="Pfam" id="PF23598"/>
    </source>
</evidence>
<keyword evidence="2" id="KW-0611">Plant defense</keyword>
<dbReference type="Gene3D" id="3.40.50.300">
    <property type="entry name" value="P-loop containing nucleotide triphosphate hydrolases"/>
    <property type="match status" value="1"/>
</dbReference>
<feature type="domain" description="NB-ARC" evidence="3">
    <location>
        <begin position="136"/>
        <end position="285"/>
    </location>
</feature>
<evidence type="ECO:0000313" key="7">
    <source>
        <dbReference type="Proteomes" id="UP001140206"/>
    </source>
</evidence>
<dbReference type="Pfam" id="PF23598">
    <property type="entry name" value="LRR_14"/>
    <property type="match status" value="1"/>
</dbReference>
<dbReference type="EMBL" id="JAMFTS010000003">
    <property type="protein sequence ID" value="KAJ4782617.1"/>
    <property type="molecule type" value="Genomic_DNA"/>
</dbReference>
<dbReference type="GO" id="GO:0098542">
    <property type="term" value="P:defense response to other organism"/>
    <property type="evidence" value="ECO:0007669"/>
    <property type="project" value="TreeGrafter"/>
</dbReference>